<reference evidence="3" key="1">
    <citation type="journal article" date="2021" name="PeerJ">
        <title>Extensive microbial diversity within the chicken gut microbiome revealed by metagenomics and culture.</title>
        <authorList>
            <person name="Gilroy R."/>
            <person name="Ravi A."/>
            <person name="Getino M."/>
            <person name="Pursley I."/>
            <person name="Horton D.L."/>
            <person name="Alikhan N.F."/>
            <person name="Baker D."/>
            <person name="Gharbi K."/>
            <person name="Hall N."/>
            <person name="Watson M."/>
            <person name="Adriaenssens E.M."/>
            <person name="Foster-Nyarko E."/>
            <person name="Jarju S."/>
            <person name="Secka A."/>
            <person name="Antonio M."/>
            <person name="Oren A."/>
            <person name="Chaudhuri R.R."/>
            <person name="La Ragione R."/>
            <person name="Hildebrand F."/>
            <person name="Pallen M.J."/>
        </authorList>
    </citation>
    <scope>NUCLEOTIDE SEQUENCE</scope>
    <source>
        <strain evidence="3">USAMLcec2-132</strain>
    </source>
</reference>
<dbReference type="AlphaFoldDB" id="A0A9D2SQK2"/>
<dbReference type="PANTHER" id="PTHR40114:SF1">
    <property type="entry name" value="SLR0698 PROTEIN"/>
    <property type="match status" value="1"/>
</dbReference>
<dbReference type="EMBL" id="DWWS01000029">
    <property type="protein sequence ID" value="HJC23730.1"/>
    <property type="molecule type" value="Genomic_DNA"/>
</dbReference>
<gene>
    <name evidence="3" type="ORF">H9761_08510</name>
</gene>
<protein>
    <submittedName>
        <fullName evidence="3">CYTH domain-containing protein</fullName>
    </submittedName>
</protein>
<evidence type="ECO:0000313" key="4">
    <source>
        <dbReference type="Proteomes" id="UP000823891"/>
    </source>
</evidence>
<dbReference type="InterPro" id="IPR033469">
    <property type="entry name" value="CYTH-like_dom_sf"/>
</dbReference>
<dbReference type="InterPro" id="IPR012042">
    <property type="entry name" value="NeuTTM/CthTTM-like"/>
</dbReference>
<name>A0A9D2SQK2_9FIRM</name>
<evidence type="ECO:0000256" key="1">
    <source>
        <dbReference type="PIRSR" id="PIRSR016487-1"/>
    </source>
</evidence>
<dbReference type="SUPFAM" id="SSF55154">
    <property type="entry name" value="CYTH-like phosphatases"/>
    <property type="match status" value="1"/>
</dbReference>
<feature type="domain" description="CYTH" evidence="2">
    <location>
        <begin position="1"/>
        <end position="149"/>
    </location>
</feature>
<comment type="caution">
    <text evidence="3">The sequence shown here is derived from an EMBL/GenBank/DDBJ whole genome shotgun (WGS) entry which is preliminary data.</text>
</comment>
<dbReference type="PANTHER" id="PTHR40114">
    <property type="entry name" value="SLR0698 PROTEIN"/>
    <property type="match status" value="1"/>
</dbReference>
<evidence type="ECO:0000259" key="2">
    <source>
        <dbReference type="PROSITE" id="PS51707"/>
    </source>
</evidence>
<reference evidence="3" key="2">
    <citation type="submission" date="2021-04" db="EMBL/GenBank/DDBJ databases">
        <authorList>
            <person name="Gilroy R."/>
        </authorList>
    </citation>
    <scope>NUCLEOTIDE SEQUENCE</scope>
    <source>
        <strain evidence="3">USAMLcec2-132</strain>
    </source>
</reference>
<dbReference type="Proteomes" id="UP000823891">
    <property type="component" value="Unassembled WGS sequence"/>
</dbReference>
<evidence type="ECO:0000313" key="3">
    <source>
        <dbReference type="EMBL" id="HJC23730.1"/>
    </source>
</evidence>
<dbReference type="Gene3D" id="2.40.320.10">
    <property type="entry name" value="Hypothetical Protein Pfu-838710-001"/>
    <property type="match status" value="1"/>
</dbReference>
<dbReference type="PIRSF" id="PIRSF016487">
    <property type="entry name" value="CYTH_UCP016487"/>
    <property type="match status" value="1"/>
</dbReference>
<feature type="active site" description="Proton acceptor" evidence="1">
    <location>
        <position position="28"/>
    </location>
</feature>
<proteinExistence type="predicted"/>
<accession>A0A9D2SQK2</accession>
<dbReference type="CDD" id="cd07761">
    <property type="entry name" value="CYTH-like_CthTTM-like"/>
    <property type="match status" value="1"/>
</dbReference>
<dbReference type="SMART" id="SM01118">
    <property type="entry name" value="CYTH"/>
    <property type="match status" value="1"/>
</dbReference>
<dbReference type="InterPro" id="IPR023577">
    <property type="entry name" value="CYTH_domain"/>
</dbReference>
<sequence>MEIERKFTIKTLPENLEQYPVRLIEQGYLNRDPVVRVRRVEGDEKDFYLTYKGKGLLAREEYNLPLTEEAYLHLIQKADGRVITKRRYLLPCGPYTIELDVFLGSLAPLVIAEVEFPSLEAAQEFQAPDWFLDDVTMDPAYHNSVLSFS</sequence>
<organism evidence="3 4">
    <name type="scientific">Candidatus Eisenbergiella merdavium</name>
    <dbReference type="NCBI Taxonomy" id="2838551"/>
    <lineage>
        <taxon>Bacteria</taxon>
        <taxon>Bacillati</taxon>
        <taxon>Bacillota</taxon>
        <taxon>Clostridia</taxon>
        <taxon>Lachnospirales</taxon>
        <taxon>Lachnospiraceae</taxon>
        <taxon>Eisenbergiella</taxon>
    </lineage>
</organism>
<dbReference type="PROSITE" id="PS51707">
    <property type="entry name" value="CYTH"/>
    <property type="match status" value="1"/>
</dbReference>